<proteinExistence type="predicted"/>
<feature type="compositionally biased region" description="Basic and acidic residues" evidence="1">
    <location>
        <begin position="80"/>
        <end position="95"/>
    </location>
</feature>
<feature type="compositionally biased region" description="Basic and acidic residues" evidence="1">
    <location>
        <begin position="38"/>
        <end position="47"/>
    </location>
</feature>
<accession>A0AAV0WV18</accession>
<dbReference type="Proteomes" id="UP001160148">
    <property type="component" value="Unassembled WGS sequence"/>
</dbReference>
<protein>
    <submittedName>
        <fullName evidence="2">Uncharacterized protein</fullName>
    </submittedName>
</protein>
<feature type="region of interest" description="Disordered" evidence="1">
    <location>
        <begin position="1"/>
        <end position="95"/>
    </location>
</feature>
<name>A0AAV0WV18_9HEMI</name>
<comment type="caution">
    <text evidence="2">The sequence shown here is derived from an EMBL/GenBank/DDBJ whole genome shotgun (WGS) entry which is preliminary data.</text>
</comment>
<evidence type="ECO:0000256" key="1">
    <source>
        <dbReference type="SAM" id="MobiDB-lite"/>
    </source>
</evidence>
<dbReference type="AlphaFoldDB" id="A0AAV0WV18"/>
<organism evidence="2 3">
    <name type="scientific">Macrosiphum euphorbiae</name>
    <name type="common">potato aphid</name>
    <dbReference type="NCBI Taxonomy" id="13131"/>
    <lineage>
        <taxon>Eukaryota</taxon>
        <taxon>Metazoa</taxon>
        <taxon>Ecdysozoa</taxon>
        <taxon>Arthropoda</taxon>
        <taxon>Hexapoda</taxon>
        <taxon>Insecta</taxon>
        <taxon>Pterygota</taxon>
        <taxon>Neoptera</taxon>
        <taxon>Paraneoptera</taxon>
        <taxon>Hemiptera</taxon>
        <taxon>Sternorrhyncha</taxon>
        <taxon>Aphidomorpha</taxon>
        <taxon>Aphidoidea</taxon>
        <taxon>Aphididae</taxon>
        <taxon>Macrosiphini</taxon>
        <taxon>Macrosiphum</taxon>
    </lineage>
</organism>
<keyword evidence="3" id="KW-1185">Reference proteome</keyword>
<gene>
    <name evidence="2" type="ORF">MEUPH1_LOCUS14922</name>
</gene>
<evidence type="ECO:0000313" key="3">
    <source>
        <dbReference type="Proteomes" id="UP001160148"/>
    </source>
</evidence>
<sequence length="95" mass="10763">MSDYEDADDTQQRQPLPSRYTPDGKKDRWSRLWLHRSGGSDKVHNDDDGVDPDQGVEAGLPPLPDNLREEGKRSKGRGPGSDHLRQLHDHRPSII</sequence>
<reference evidence="2 3" key="1">
    <citation type="submission" date="2023-01" db="EMBL/GenBank/DDBJ databases">
        <authorList>
            <person name="Whitehead M."/>
        </authorList>
    </citation>
    <scope>NUCLEOTIDE SEQUENCE [LARGE SCALE GENOMIC DNA]</scope>
</reference>
<evidence type="ECO:0000313" key="2">
    <source>
        <dbReference type="EMBL" id="CAI6359518.1"/>
    </source>
</evidence>
<dbReference type="EMBL" id="CARXXK010000002">
    <property type="protein sequence ID" value="CAI6359518.1"/>
    <property type="molecule type" value="Genomic_DNA"/>
</dbReference>